<dbReference type="Gene3D" id="3.40.50.2300">
    <property type="match status" value="2"/>
</dbReference>
<dbReference type="Pfam" id="PF04392">
    <property type="entry name" value="ABC_sub_bind"/>
    <property type="match status" value="1"/>
</dbReference>
<evidence type="ECO:0000313" key="1">
    <source>
        <dbReference type="EMBL" id="GJE02125.1"/>
    </source>
</evidence>
<keyword evidence="2" id="KW-1185">Reference proteome</keyword>
<dbReference type="InterPro" id="IPR007487">
    <property type="entry name" value="ABC_transpt-TYRBP-like"/>
</dbReference>
<protein>
    <recommendedName>
        <fullName evidence="3">ABC transporter substrate-binding protein</fullName>
    </recommendedName>
</protein>
<dbReference type="SUPFAM" id="SSF53822">
    <property type="entry name" value="Periplasmic binding protein-like I"/>
    <property type="match status" value="1"/>
</dbReference>
<dbReference type="PANTHER" id="PTHR35271">
    <property type="entry name" value="ABC TRANSPORTER, SUBSTRATE-BINDING LIPOPROTEIN-RELATED"/>
    <property type="match status" value="1"/>
</dbReference>
<sequence>MGSQMIRMRRRSFVSGLAGAVAIGPLASEAQQPALPIIGFLSSRSPGADASLIGSFKRGLATAGFSDGGNVVIDYRWANGDYTLLHSLAVDLVRKPVSVLVATGGTPAAQAAKAATSTVPIVFTTADDPVKVGLVASLQRPGGNLTGITASFVETASKRLELLQDLLPKASRIGLLVNPLNPATIREAAGIQEAAQKTGQQVHILNASDSREIGEIYAGLKRKDIDAVIVAPDPYFFLQAPHLVGLEHEHSSPTLYFRREFVVAGGLLSYGSDFAEHFRIVGVYAGQILRGAKPAGMPVQQPATFELVLNLRTARALGLDIPSTFLVRADEIIE</sequence>
<dbReference type="EMBL" id="BPQQ01000048">
    <property type="protein sequence ID" value="GJE02125.1"/>
    <property type="molecule type" value="Genomic_DNA"/>
</dbReference>
<gene>
    <name evidence="1" type="ORF">GMJLKIPL_4069</name>
</gene>
<name>A0ABQ4SHZ6_9HYPH</name>
<reference evidence="1" key="2">
    <citation type="submission" date="2021-08" db="EMBL/GenBank/DDBJ databases">
        <authorList>
            <person name="Tani A."/>
            <person name="Ola A."/>
            <person name="Ogura Y."/>
            <person name="Katsura K."/>
            <person name="Hayashi T."/>
        </authorList>
    </citation>
    <scope>NUCLEOTIDE SEQUENCE</scope>
    <source>
        <strain evidence="1">DSM 17168</strain>
    </source>
</reference>
<dbReference type="PANTHER" id="PTHR35271:SF1">
    <property type="entry name" value="ABC TRANSPORTER, SUBSTRATE-BINDING LIPOPROTEIN"/>
    <property type="match status" value="1"/>
</dbReference>
<dbReference type="Proteomes" id="UP001055153">
    <property type="component" value="Unassembled WGS sequence"/>
</dbReference>
<proteinExistence type="predicted"/>
<accession>A0ABQ4SHZ6</accession>
<evidence type="ECO:0008006" key="3">
    <source>
        <dbReference type="Google" id="ProtNLM"/>
    </source>
</evidence>
<organism evidence="1 2">
    <name type="scientific">Methylobacterium isbiliense</name>
    <dbReference type="NCBI Taxonomy" id="315478"/>
    <lineage>
        <taxon>Bacteria</taxon>
        <taxon>Pseudomonadati</taxon>
        <taxon>Pseudomonadota</taxon>
        <taxon>Alphaproteobacteria</taxon>
        <taxon>Hyphomicrobiales</taxon>
        <taxon>Methylobacteriaceae</taxon>
        <taxon>Methylobacterium</taxon>
    </lineage>
</organism>
<comment type="caution">
    <text evidence="1">The sequence shown here is derived from an EMBL/GenBank/DDBJ whole genome shotgun (WGS) entry which is preliminary data.</text>
</comment>
<dbReference type="InterPro" id="IPR028082">
    <property type="entry name" value="Peripla_BP_I"/>
</dbReference>
<evidence type="ECO:0000313" key="2">
    <source>
        <dbReference type="Proteomes" id="UP001055153"/>
    </source>
</evidence>
<reference evidence="1" key="1">
    <citation type="journal article" date="2021" name="Front. Microbiol.">
        <title>Comprehensive Comparative Genomics and Phenotyping of Methylobacterium Species.</title>
        <authorList>
            <person name="Alessa O."/>
            <person name="Ogura Y."/>
            <person name="Fujitani Y."/>
            <person name="Takami H."/>
            <person name="Hayashi T."/>
            <person name="Sahin N."/>
            <person name="Tani A."/>
        </authorList>
    </citation>
    <scope>NUCLEOTIDE SEQUENCE</scope>
    <source>
        <strain evidence="1">DSM 17168</strain>
    </source>
</reference>
<dbReference type="CDD" id="cd06325">
    <property type="entry name" value="PBP1_ABC_unchar_transporter"/>
    <property type="match status" value="1"/>
</dbReference>